<evidence type="ECO:0000313" key="2">
    <source>
        <dbReference type="Proteomes" id="UP001500418"/>
    </source>
</evidence>
<reference evidence="1 2" key="1">
    <citation type="journal article" date="2019" name="Int. J. Syst. Evol. Microbiol.">
        <title>The Global Catalogue of Microorganisms (GCM) 10K type strain sequencing project: providing services to taxonomists for standard genome sequencing and annotation.</title>
        <authorList>
            <consortium name="The Broad Institute Genomics Platform"/>
            <consortium name="The Broad Institute Genome Sequencing Center for Infectious Disease"/>
            <person name="Wu L."/>
            <person name="Ma J."/>
        </authorList>
    </citation>
    <scope>NUCLEOTIDE SEQUENCE [LARGE SCALE GENOMIC DNA]</scope>
    <source>
        <strain evidence="1 2">JCM 11444</strain>
    </source>
</reference>
<gene>
    <name evidence="1" type="ORF">GCM10009575_084530</name>
</gene>
<proteinExistence type="predicted"/>
<sequence length="115" mass="12649">MPRPWATFTGHYLDAGATRPVLAGVVQDQHERKLLADAVGAQPTVCRLQAELPINHQRLAQRHNSELEALRWHLNRSGELDRTLSRSAVDDFTVDAGTGFVTDVAVSVLRAAGWP</sequence>
<protein>
    <submittedName>
        <fullName evidence="1">Uncharacterized protein</fullName>
    </submittedName>
</protein>
<comment type="caution">
    <text evidence="1">The sequence shown here is derived from an EMBL/GenBank/DDBJ whole genome shotgun (WGS) entry which is preliminary data.</text>
</comment>
<dbReference type="Gene3D" id="3.40.50.300">
    <property type="entry name" value="P-loop containing nucleotide triphosphate hydrolases"/>
    <property type="match status" value="1"/>
</dbReference>
<dbReference type="EMBL" id="BAAAID010000092">
    <property type="protein sequence ID" value="GAA0955627.1"/>
    <property type="molecule type" value="Genomic_DNA"/>
</dbReference>
<keyword evidence="2" id="KW-1185">Reference proteome</keyword>
<evidence type="ECO:0000313" key="1">
    <source>
        <dbReference type="EMBL" id="GAA0955627.1"/>
    </source>
</evidence>
<dbReference type="InterPro" id="IPR027417">
    <property type="entry name" value="P-loop_NTPase"/>
</dbReference>
<organism evidence="1 2">
    <name type="scientific">Streptomyces rhizosphaericus</name>
    <dbReference type="NCBI Taxonomy" id="114699"/>
    <lineage>
        <taxon>Bacteria</taxon>
        <taxon>Bacillati</taxon>
        <taxon>Actinomycetota</taxon>
        <taxon>Actinomycetes</taxon>
        <taxon>Kitasatosporales</taxon>
        <taxon>Streptomycetaceae</taxon>
        <taxon>Streptomyces</taxon>
        <taxon>Streptomyces violaceusniger group</taxon>
    </lineage>
</organism>
<name>A0ABN1RE82_9ACTN</name>
<accession>A0ABN1RE82</accession>
<dbReference type="Proteomes" id="UP001500418">
    <property type="component" value="Unassembled WGS sequence"/>
</dbReference>